<feature type="region of interest" description="Disordered" evidence="1">
    <location>
        <begin position="240"/>
        <end position="295"/>
    </location>
</feature>
<evidence type="ECO:0000256" key="1">
    <source>
        <dbReference type="SAM" id="MobiDB-lite"/>
    </source>
</evidence>
<feature type="compositionally biased region" description="Polar residues" evidence="1">
    <location>
        <begin position="247"/>
        <end position="277"/>
    </location>
</feature>
<feature type="domain" description="C2H2-type" evidence="2">
    <location>
        <begin position="366"/>
        <end position="391"/>
    </location>
</feature>
<comment type="caution">
    <text evidence="3">The sequence shown here is derived from an EMBL/GenBank/DDBJ whole genome shotgun (WGS) entry which is preliminary data.</text>
</comment>
<gene>
    <name evidence="3" type="ORF">AAFC00_001331</name>
</gene>
<dbReference type="InterPro" id="IPR036236">
    <property type="entry name" value="Znf_C2H2_sf"/>
</dbReference>
<evidence type="ECO:0000313" key="3">
    <source>
        <dbReference type="EMBL" id="KAL1311128.1"/>
    </source>
</evidence>
<dbReference type="RefSeq" id="XP_069203977.1">
    <property type="nucleotide sequence ID" value="XM_069340508.1"/>
</dbReference>
<reference evidence="3 4" key="1">
    <citation type="submission" date="2024-07" db="EMBL/GenBank/DDBJ databases">
        <title>Draft sequence of the Neodothiora populina.</title>
        <authorList>
            <person name="Drown D.D."/>
            <person name="Schuette U.S."/>
            <person name="Buechlein A.B."/>
            <person name="Rusch D.R."/>
            <person name="Winton L.W."/>
            <person name="Adams G.A."/>
        </authorList>
    </citation>
    <scope>NUCLEOTIDE SEQUENCE [LARGE SCALE GENOMIC DNA]</scope>
    <source>
        <strain evidence="3 4">CPC 39397</strain>
    </source>
</reference>
<evidence type="ECO:0000313" key="4">
    <source>
        <dbReference type="Proteomes" id="UP001562354"/>
    </source>
</evidence>
<dbReference type="InterPro" id="IPR013087">
    <property type="entry name" value="Znf_C2H2_type"/>
</dbReference>
<feature type="compositionally biased region" description="Polar residues" evidence="1">
    <location>
        <begin position="157"/>
        <end position="174"/>
    </location>
</feature>
<feature type="region of interest" description="Disordered" evidence="1">
    <location>
        <begin position="157"/>
        <end position="211"/>
    </location>
</feature>
<accession>A0ABR3PPJ9</accession>
<dbReference type="InterPro" id="IPR051061">
    <property type="entry name" value="Zinc_finger_trans_reg"/>
</dbReference>
<name>A0ABR3PPJ9_9PEZI</name>
<dbReference type="GeneID" id="95975034"/>
<dbReference type="SMART" id="SM00355">
    <property type="entry name" value="ZnF_C2H2"/>
    <property type="match status" value="3"/>
</dbReference>
<protein>
    <recommendedName>
        <fullName evidence="2">C2H2-type domain-containing protein</fullName>
    </recommendedName>
</protein>
<dbReference type="PANTHER" id="PTHR46179">
    <property type="entry name" value="ZINC FINGER PROTEIN"/>
    <property type="match status" value="1"/>
</dbReference>
<feature type="region of interest" description="Disordered" evidence="1">
    <location>
        <begin position="105"/>
        <end position="132"/>
    </location>
</feature>
<dbReference type="Proteomes" id="UP001562354">
    <property type="component" value="Unassembled WGS sequence"/>
</dbReference>
<evidence type="ECO:0000259" key="2">
    <source>
        <dbReference type="SMART" id="SM00355"/>
    </source>
</evidence>
<dbReference type="SUPFAM" id="SSF57667">
    <property type="entry name" value="beta-beta-alpha zinc fingers"/>
    <property type="match status" value="1"/>
</dbReference>
<proteinExistence type="predicted"/>
<sequence>MQRPGLFNRVAGNSLYTQEDICLSEADTSALPTPDDITPGSIWQAVGQQDLAMPGPPTGPGPARGHSAGPSKRSELPFLGTPLGLRTTNPSLSVAESVFRDRLGTDSPSHQMQYLPTPPFSTLSTSSSRTDRLPSFRQLSRIADGGTESMETRATTSYPALPTHPSTVGAQSPAKSLPYFTGSQQSSPALGFAVGSHSLEPSTRPDSHEGFAVPLSPAVAYGSSDRSSFAHRRRSFGSGHIAPSFVPTLTTSSSNDTNVSYQSSGADSYTTTSTTPIEHSASEETPLPSNAQHSPSAGGVFTCEYPGCSAPPFQTQYLLNSHANVHSSNRPHFCPVKGCPRSEGGKGFKRKNEMIRHGLVHDSPGYICPFCPLREHKYPRPDNLQRHVRVHHVDKDKDDPLLREVLSQRPEGGNRGRRRRTGP</sequence>
<feature type="region of interest" description="Disordered" evidence="1">
    <location>
        <begin position="399"/>
        <end position="423"/>
    </location>
</feature>
<feature type="region of interest" description="Disordered" evidence="1">
    <location>
        <begin position="46"/>
        <end position="87"/>
    </location>
</feature>
<feature type="domain" description="C2H2-type" evidence="2">
    <location>
        <begin position="332"/>
        <end position="361"/>
    </location>
</feature>
<organism evidence="3 4">
    <name type="scientific">Neodothiora populina</name>
    <dbReference type="NCBI Taxonomy" id="2781224"/>
    <lineage>
        <taxon>Eukaryota</taxon>
        <taxon>Fungi</taxon>
        <taxon>Dikarya</taxon>
        <taxon>Ascomycota</taxon>
        <taxon>Pezizomycotina</taxon>
        <taxon>Dothideomycetes</taxon>
        <taxon>Dothideomycetidae</taxon>
        <taxon>Dothideales</taxon>
        <taxon>Dothioraceae</taxon>
        <taxon>Neodothiora</taxon>
    </lineage>
</organism>
<dbReference type="Gene3D" id="3.30.160.60">
    <property type="entry name" value="Classic Zinc Finger"/>
    <property type="match status" value="1"/>
</dbReference>
<dbReference type="PANTHER" id="PTHR46179:SF19">
    <property type="entry name" value="C2H2 FINGER DOMAIN TRANSCRIPTION FACTOR (EUROFUNG)-RELATED"/>
    <property type="match status" value="1"/>
</dbReference>
<keyword evidence="4" id="KW-1185">Reference proteome</keyword>
<dbReference type="EMBL" id="JBFMKM010000003">
    <property type="protein sequence ID" value="KAL1311128.1"/>
    <property type="molecule type" value="Genomic_DNA"/>
</dbReference>
<feature type="domain" description="C2H2-type" evidence="2">
    <location>
        <begin position="301"/>
        <end position="326"/>
    </location>
</feature>